<keyword evidence="8 9" id="KW-0694">RNA-binding</keyword>
<keyword evidence="9" id="KW-0819">tRNA processing</keyword>
<dbReference type="GO" id="GO:0006397">
    <property type="term" value="P:mRNA processing"/>
    <property type="evidence" value="ECO:0007669"/>
    <property type="project" value="UniProtKB-UniRule"/>
</dbReference>
<dbReference type="CDD" id="cd10845">
    <property type="entry name" value="DSRM_RNAse_III_family"/>
    <property type="match status" value="1"/>
</dbReference>
<dbReference type="PROSITE" id="PS50142">
    <property type="entry name" value="RNASE_3_2"/>
    <property type="match status" value="1"/>
</dbReference>
<comment type="catalytic activity">
    <reaction evidence="1 9">
        <text>Endonucleolytic cleavage to 5'-phosphomonoester.</text>
        <dbReference type="EC" id="3.1.26.3"/>
    </reaction>
</comment>
<dbReference type="OrthoDB" id="9805026at2"/>
<dbReference type="Pfam" id="PF14622">
    <property type="entry name" value="Ribonucleas_3_3"/>
    <property type="match status" value="1"/>
</dbReference>
<evidence type="ECO:0000259" key="10">
    <source>
        <dbReference type="PROSITE" id="PS50137"/>
    </source>
</evidence>
<organism evidence="12 13">
    <name type="scientific">Panacibacter ginsenosidivorans</name>
    <dbReference type="NCBI Taxonomy" id="1813871"/>
    <lineage>
        <taxon>Bacteria</taxon>
        <taxon>Pseudomonadati</taxon>
        <taxon>Bacteroidota</taxon>
        <taxon>Chitinophagia</taxon>
        <taxon>Chitinophagales</taxon>
        <taxon>Chitinophagaceae</taxon>
        <taxon>Panacibacter</taxon>
    </lineage>
</organism>
<proteinExistence type="inferred from homology"/>
<keyword evidence="9" id="KW-0699">rRNA-binding</keyword>
<feature type="domain" description="DRBM" evidence="10">
    <location>
        <begin position="179"/>
        <end position="247"/>
    </location>
</feature>
<sequence>MRNCKKIRSLTIVNFLRKILQSSSNPSFAKQLENVLGVKPGNYTLYQTALSHRSVKEGADENNERLEYLGDAVLSAIIADYLFKRYPYKGEGFLTEMRSKMVNRQQLNEVALKMGLKKLTMYNKFDNALKSSQIFGNTLEAVVGAVYLDKGYKKTQQWVLKRIVIPHLFVEDLELIDINLKNKLIGWASKNGKNLGFETVQEKLENGRRIFTIAAVLDGEILSEGKGFNKKDASQVAAQLAIEKLGL</sequence>
<feature type="binding site" evidence="9">
    <location>
        <position position="137"/>
    </location>
    <ligand>
        <name>Mg(2+)</name>
        <dbReference type="ChEBI" id="CHEBI:18420"/>
    </ligand>
</feature>
<dbReference type="InterPro" id="IPR036389">
    <property type="entry name" value="RNase_III_sf"/>
</dbReference>
<feature type="binding site" evidence="9">
    <location>
        <position position="67"/>
    </location>
    <ligand>
        <name>Mg(2+)</name>
        <dbReference type="ChEBI" id="CHEBI:18420"/>
    </ligand>
</feature>
<dbReference type="NCBIfam" id="TIGR02191">
    <property type="entry name" value="RNaseIII"/>
    <property type="match status" value="1"/>
</dbReference>
<evidence type="ECO:0000313" key="12">
    <source>
        <dbReference type="EMBL" id="QEC68091.1"/>
    </source>
</evidence>
<dbReference type="Gene3D" id="3.30.160.20">
    <property type="match status" value="1"/>
</dbReference>
<feature type="active site" evidence="9">
    <location>
        <position position="71"/>
    </location>
</feature>
<dbReference type="PROSITE" id="PS00517">
    <property type="entry name" value="RNASE_3_1"/>
    <property type="match status" value="1"/>
</dbReference>
<evidence type="ECO:0000256" key="5">
    <source>
        <dbReference type="ARBA" id="ARBA00022722"/>
    </source>
</evidence>
<dbReference type="SUPFAM" id="SSF69065">
    <property type="entry name" value="RNase III domain-like"/>
    <property type="match status" value="1"/>
</dbReference>
<dbReference type="KEGG" id="pgin:FRZ67_12555"/>
<dbReference type="SUPFAM" id="SSF54768">
    <property type="entry name" value="dsRNA-binding domain-like"/>
    <property type="match status" value="1"/>
</dbReference>
<comment type="subcellular location">
    <subcellularLocation>
        <location evidence="9">Cytoplasm</location>
    </subcellularLocation>
</comment>
<dbReference type="EMBL" id="CP042435">
    <property type="protein sequence ID" value="QEC68091.1"/>
    <property type="molecule type" value="Genomic_DNA"/>
</dbReference>
<dbReference type="PROSITE" id="PS50137">
    <property type="entry name" value="DS_RBD"/>
    <property type="match status" value="1"/>
</dbReference>
<keyword evidence="7 9" id="KW-0378">Hydrolase</keyword>
<dbReference type="CDD" id="cd00593">
    <property type="entry name" value="RIBOc"/>
    <property type="match status" value="1"/>
</dbReference>
<dbReference type="EC" id="3.1.26.3" evidence="9"/>
<dbReference type="GO" id="GO:0010468">
    <property type="term" value="P:regulation of gene expression"/>
    <property type="evidence" value="ECO:0007669"/>
    <property type="project" value="TreeGrafter"/>
</dbReference>
<dbReference type="PANTHER" id="PTHR11207:SF0">
    <property type="entry name" value="RIBONUCLEASE 3"/>
    <property type="match status" value="1"/>
</dbReference>
<evidence type="ECO:0000256" key="7">
    <source>
        <dbReference type="ARBA" id="ARBA00022801"/>
    </source>
</evidence>
<evidence type="ECO:0000256" key="2">
    <source>
        <dbReference type="ARBA" id="ARBA00010183"/>
    </source>
</evidence>
<reference evidence="12 13" key="1">
    <citation type="journal article" date="2016" name="Int. J. Syst. Evol. Microbiol.">
        <title>Panacibacter ginsenosidivorans gen. nov., sp. nov., with ginsenoside converting activity isolated from soil of a ginseng field.</title>
        <authorList>
            <person name="Siddiqi M.Z."/>
            <person name="Muhammad Shafi S."/>
            <person name="Choi K.D."/>
            <person name="Im W.T."/>
        </authorList>
    </citation>
    <scope>NUCLEOTIDE SEQUENCE [LARGE SCALE GENOMIC DNA]</scope>
    <source>
        <strain evidence="12 13">Gsoil1550</strain>
    </source>
</reference>
<dbReference type="GO" id="GO:0004525">
    <property type="term" value="F:ribonuclease III activity"/>
    <property type="evidence" value="ECO:0007669"/>
    <property type="project" value="UniProtKB-UniRule"/>
</dbReference>
<dbReference type="FunFam" id="1.10.1520.10:FF:000001">
    <property type="entry name" value="Ribonuclease 3"/>
    <property type="match status" value="1"/>
</dbReference>
<evidence type="ECO:0000256" key="9">
    <source>
        <dbReference type="HAMAP-Rule" id="MF_00104"/>
    </source>
</evidence>
<evidence type="ECO:0000256" key="8">
    <source>
        <dbReference type="ARBA" id="ARBA00022884"/>
    </source>
</evidence>
<dbReference type="GO" id="GO:0008033">
    <property type="term" value="P:tRNA processing"/>
    <property type="evidence" value="ECO:0007669"/>
    <property type="project" value="UniProtKB-KW"/>
</dbReference>
<keyword evidence="4 9" id="KW-0507">mRNA processing</keyword>
<feature type="active site" evidence="9">
    <location>
        <position position="140"/>
    </location>
</feature>
<comment type="similarity">
    <text evidence="2">Belongs to the ribonuclease III family.</text>
</comment>
<gene>
    <name evidence="9 12" type="primary">rnc</name>
    <name evidence="12" type="ORF">FRZ67_12555</name>
</gene>
<keyword evidence="9" id="KW-0963">Cytoplasm</keyword>
<dbReference type="Gene3D" id="1.10.1520.10">
    <property type="entry name" value="Ribonuclease III domain"/>
    <property type="match status" value="1"/>
</dbReference>
<keyword evidence="9" id="KW-0460">Magnesium</keyword>
<dbReference type="AlphaFoldDB" id="A0A5B8VB27"/>
<dbReference type="HAMAP" id="MF_00104">
    <property type="entry name" value="RNase_III"/>
    <property type="match status" value="1"/>
</dbReference>
<comment type="cofactor">
    <cofactor evidence="9">
        <name>Mg(2+)</name>
        <dbReference type="ChEBI" id="CHEBI:18420"/>
    </cofactor>
</comment>
<accession>A0A5B8VB27</accession>
<dbReference type="Proteomes" id="UP000321533">
    <property type="component" value="Chromosome"/>
</dbReference>
<protein>
    <recommendedName>
        <fullName evidence="9">Ribonuclease 3</fullName>
        <ecNumber evidence="9">3.1.26.3</ecNumber>
    </recommendedName>
    <alternativeName>
        <fullName evidence="9">Ribonuclease III</fullName>
        <shortName evidence="9">RNase III</shortName>
    </alternativeName>
</protein>
<feature type="domain" description="RNase III" evidence="11">
    <location>
        <begin position="29"/>
        <end position="151"/>
    </location>
</feature>
<dbReference type="GO" id="GO:0006364">
    <property type="term" value="P:rRNA processing"/>
    <property type="evidence" value="ECO:0007669"/>
    <property type="project" value="UniProtKB-UniRule"/>
</dbReference>
<keyword evidence="6 9" id="KW-0255">Endonuclease</keyword>
<dbReference type="InterPro" id="IPR014720">
    <property type="entry name" value="dsRBD_dom"/>
</dbReference>
<dbReference type="InterPro" id="IPR011907">
    <property type="entry name" value="RNase_III"/>
</dbReference>
<evidence type="ECO:0000256" key="6">
    <source>
        <dbReference type="ARBA" id="ARBA00022759"/>
    </source>
</evidence>
<dbReference type="GO" id="GO:0046872">
    <property type="term" value="F:metal ion binding"/>
    <property type="evidence" value="ECO:0007669"/>
    <property type="project" value="UniProtKB-KW"/>
</dbReference>
<dbReference type="GO" id="GO:0003725">
    <property type="term" value="F:double-stranded RNA binding"/>
    <property type="evidence" value="ECO:0007669"/>
    <property type="project" value="TreeGrafter"/>
</dbReference>
<evidence type="ECO:0000313" key="13">
    <source>
        <dbReference type="Proteomes" id="UP000321533"/>
    </source>
</evidence>
<dbReference type="InterPro" id="IPR000999">
    <property type="entry name" value="RNase_III_dom"/>
</dbReference>
<dbReference type="PANTHER" id="PTHR11207">
    <property type="entry name" value="RIBONUCLEASE III"/>
    <property type="match status" value="1"/>
</dbReference>
<dbReference type="GO" id="GO:0005737">
    <property type="term" value="C:cytoplasm"/>
    <property type="evidence" value="ECO:0007669"/>
    <property type="project" value="UniProtKB-SubCell"/>
</dbReference>
<keyword evidence="9" id="KW-0479">Metal-binding</keyword>
<evidence type="ECO:0000256" key="4">
    <source>
        <dbReference type="ARBA" id="ARBA00022664"/>
    </source>
</evidence>
<evidence type="ECO:0000259" key="11">
    <source>
        <dbReference type="PROSITE" id="PS50142"/>
    </source>
</evidence>
<comment type="subunit">
    <text evidence="9">Homodimer.</text>
</comment>
<dbReference type="GO" id="GO:0019843">
    <property type="term" value="F:rRNA binding"/>
    <property type="evidence" value="ECO:0007669"/>
    <property type="project" value="UniProtKB-KW"/>
</dbReference>
<keyword evidence="3 9" id="KW-0698">rRNA processing</keyword>
<dbReference type="Pfam" id="PF00035">
    <property type="entry name" value="dsrm"/>
    <property type="match status" value="1"/>
</dbReference>
<dbReference type="SMART" id="SM00535">
    <property type="entry name" value="RIBOc"/>
    <property type="match status" value="1"/>
</dbReference>
<keyword evidence="5 9" id="KW-0540">Nuclease</keyword>
<comment type="function">
    <text evidence="9">Digests double-stranded RNA. Involved in the processing of primary rRNA transcript to yield the immediate precursors to the large and small rRNAs (23S and 16S). Processes some mRNAs, and tRNAs when they are encoded in the rRNA operon. Processes pre-crRNA and tracrRNA of type II CRISPR loci if present in the organism.</text>
</comment>
<evidence type="ECO:0000256" key="1">
    <source>
        <dbReference type="ARBA" id="ARBA00000109"/>
    </source>
</evidence>
<dbReference type="SMART" id="SM00358">
    <property type="entry name" value="DSRM"/>
    <property type="match status" value="1"/>
</dbReference>
<evidence type="ECO:0000256" key="3">
    <source>
        <dbReference type="ARBA" id="ARBA00022552"/>
    </source>
</evidence>
<feature type="binding site" evidence="9">
    <location>
        <position position="140"/>
    </location>
    <ligand>
        <name>Mg(2+)</name>
        <dbReference type="ChEBI" id="CHEBI:18420"/>
    </ligand>
</feature>
<keyword evidence="13" id="KW-1185">Reference proteome</keyword>
<name>A0A5B8VB27_9BACT</name>